<feature type="region of interest" description="Disordered" evidence="1">
    <location>
        <begin position="50"/>
        <end position="92"/>
    </location>
</feature>
<dbReference type="RefSeq" id="WP_063498250.1">
    <property type="nucleotide sequence ID" value="NZ_CP014579.1"/>
</dbReference>
<dbReference type="KEGG" id="buz:AYM40_21110"/>
<reference evidence="2 3" key="1">
    <citation type="journal article" date="2016" name="Gene">
        <title>PacBio SMRT assembly of a complex multi-replicon genome reveals chlorocatechol degradative operon in a region of genome plasticity.</title>
        <authorList>
            <person name="Ricker N."/>
            <person name="Shen S.Y."/>
            <person name="Goordial J."/>
            <person name="Jin S."/>
            <person name="Fulthorpe R.R."/>
        </authorList>
    </citation>
    <scope>NUCLEOTIDE SEQUENCE [LARGE SCALE GENOMIC DNA]</scope>
    <source>
        <strain evidence="2 3">OLGA172</strain>
    </source>
</reference>
<accession>A0A160FQ09</accession>
<protein>
    <submittedName>
        <fullName evidence="2">Uncharacterized protein</fullName>
    </submittedName>
</protein>
<gene>
    <name evidence="2" type="ORF">AYM40_21110</name>
</gene>
<keyword evidence="3" id="KW-1185">Reference proteome</keyword>
<evidence type="ECO:0000256" key="1">
    <source>
        <dbReference type="SAM" id="MobiDB-lite"/>
    </source>
</evidence>
<dbReference type="AlphaFoldDB" id="A0A160FQ09"/>
<evidence type="ECO:0000313" key="3">
    <source>
        <dbReference type="Proteomes" id="UP000076852"/>
    </source>
</evidence>
<evidence type="ECO:0000313" key="2">
    <source>
        <dbReference type="EMBL" id="ANB74950.1"/>
    </source>
</evidence>
<name>A0A160FQ09_9BURK</name>
<feature type="compositionally biased region" description="Polar residues" evidence="1">
    <location>
        <begin position="74"/>
        <end position="92"/>
    </location>
</feature>
<dbReference type="OrthoDB" id="9040880at2"/>
<feature type="compositionally biased region" description="Basic and acidic residues" evidence="1">
    <location>
        <begin position="58"/>
        <end position="68"/>
    </location>
</feature>
<dbReference type="EMBL" id="CP014579">
    <property type="protein sequence ID" value="ANB74950.1"/>
    <property type="molecule type" value="Genomic_DNA"/>
</dbReference>
<organism evidence="2 3">
    <name type="scientific">Paraburkholderia phytofirmans OLGA172</name>
    <dbReference type="NCBI Taxonomy" id="1417228"/>
    <lineage>
        <taxon>Bacteria</taxon>
        <taxon>Pseudomonadati</taxon>
        <taxon>Pseudomonadota</taxon>
        <taxon>Betaproteobacteria</taxon>
        <taxon>Burkholderiales</taxon>
        <taxon>Burkholderiaceae</taxon>
        <taxon>Paraburkholderia</taxon>
    </lineage>
</organism>
<proteinExistence type="predicted"/>
<dbReference type="Proteomes" id="UP000076852">
    <property type="component" value="Chromosome 2"/>
</dbReference>
<sequence>MSQYSELSKQLEELVRRIEETKRNEYGPALEDVRATIAAFGFSPVEVFGQSHGSAARSKREAKTEKRGTLVKRSGSTKSDSADPRQTQIEFA</sequence>